<evidence type="ECO:0000256" key="5">
    <source>
        <dbReference type="ARBA" id="ARBA00022989"/>
    </source>
</evidence>
<evidence type="ECO:0000256" key="3">
    <source>
        <dbReference type="ARBA" id="ARBA00022475"/>
    </source>
</evidence>
<feature type="transmembrane region" description="Helical" evidence="7">
    <location>
        <begin position="117"/>
        <end position="136"/>
    </location>
</feature>
<feature type="transmembrane region" description="Helical" evidence="7">
    <location>
        <begin position="284"/>
        <end position="304"/>
    </location>
</feature>
<reference evidence="8" key="1">
    <citation type="submission" date="2018-06" db="EMBL/GenBank/DDBJ databases">
        <authorList>
            <person name="Zhirakovskaya E."/>
        </authorList>
    </citation>
    <scope>NUCLEOTIDE SEQUENCE</scope>
</reference>
<dbReference type="PANTHER" id="PTHR30106:SF2">
    <property type="entry name" value="UPF0324 INNER MEMBRANE PROTEIN YEIH"/>
    <property type="match status" value="1"/>
</dbReference>
<dbReference type="AlphaFoldDB" id="A0A3B0VLV9"/>
<proteinExistence type="inferred from homology"/>
<gene>
    <name evidence="8" type="ORF">MNBD_GAMMA01-2165</name>
</gene>
<keyword evidence="3" id="KW-1003">Cell membrane</keyword>
<protein>
    <recommendedName>
        <fullName evidence="9">Membrane protein YeiH</fullName>
    </recommendedName>
</protein>
<feature type="transmembrane region" description="Helical" evidence="7">
    <location>
        <begin position="64"/>
        <end position="84"/>
    </location>
</feature>
<evidence type="ECO:0008006" key="9">
    <source>
        <dbReference type="Google" id="ProtNLM"/>
    </source>
</evidence>
<feature type="transmembrane region" description="Helical" evidence="7">
    <location>
        <begin position="208"/>
        <end position="231"/>
    </location>
</feature>
<evidence type="ECO:0000313" key="8">
    <source>
        <dbReference type="EMBL" id="VAW41510.1"/>
    </source>
</evidence>
<keyword evidence="4 7" id="KW-0812">Transmembrane</keyword>
<feature type="transmembrane region" description="Helical" evidence="7">
    <location>
        <begin position="257"/>
        <end position="278"/>
    </location>
</feature>
<dbReference type="EMBL" id="UOEW01000309">
    <property type="protein sequence ID" value="VAW41510.1"/>
    <property type="molecule type" value="Genomic_DNA"/>
</dbReference>
<feature type="transmembrane region" description="Helical" evidence="7">
    <location>
        <begin position="12"/>
        <end position="43"/>
    </location>
</feature>
<dbReference type="InterPro" id="IPR018383">
    <property type="entry name" value="UPF0324_pro"/>
</dbReference>
<feature type="transmembrane region" description="Helical" evidence="7">
    <location>
        <begin position="316"/>
        <end position="337"/>
    </location>
</feature>
<comment type="subcellular location">
    <subcellularLocation>
        <location evidence="1">Cell membrane</location>
        <topology evidence="1">Multi-pass membrane protein</topology>
    </subcellularLocation>
</comment>
<dbReference type="Pfam" id="PF03601">
    <property type="entry name" value="Cons_hypoth698"/>
    <property type="match status" value="1"/>
</dbReference>
<evidence type="ECO:0000256" key="2">
    <source>
        <dbReference type="ARBA" id="ARBA00007977"/>
    </source>
</evidence>
<dbReference type="PANTHER" id="PTHR30106">
    <property type="entry name" value="INNER MEMBRANE PROTEIN YEIH-RELATED"/>
    <property type="match status" value="1"/>
</dbReference>
<dbReference type="GO" id="GO:0005886">
    <property type="term" value="C:plasma membrane"/>
    <property type="evidence" value="ECO:0007669"/>
    <property type="project" value="UniProtKB-SubCell"/>
</dbReference>
<name>A0A3B0VLV9_9ZZZZ</name>
<keyword evidence="6 7" id="KW-0472">Membrane</keyword>
<feature type="transmembrane region" description="Helical" evidence="7">
    <location>
        <begin position="148"/>
        <end position="169"/>
    </location>
</feature>
<accession>A0A3B0VLV9</accession>
<keyword evidence="5 7" id="KW-1133">Transmembrane helix</keyword>
<organism evidence="8">
    <name type="scientific">hydrothermal vent metagenome</name>
    <dbReference type="NCBI Taxonomy" id="652676"/>
    <lineage>
        <taxon>unclassified sequences</taxon>
        <taxon>metagenomes</taxon>
        <taxon>ecological metagenomes</taxon>
    </lineage>
</organism>
<sequence>MRTILEGLPGVFVSGVLAALALLVGQYINVSATLVAILLGFLVGNSIQLPSRLKLGIGWFESHGLATAVALLGVQLNLTVLMLINPISLTVIVMAILITFMTTFLLVKLLRVSSVESYLLASGQAICGSAAILAASKILNVPNKAQTGMIIAVVNFLGFLGVFISTWLVQQFFQQDNIASGFLIGNTLQSMGHVVAAGFSVSDEVGHGAVLIKMCRILFLIPTLLVLIFWVSRSVNQAANNGSVDQSAVSKLDWLKLVPLFIWGFLGLIVANNMGWIAKDIELLLIQIGDLLFILAMVAIGLSIRLRDIWQKGGKLLLLGGVVFILQIVVTLLVVQFV</sequence>
<evidence type="ECO:0000256" key="4">
    <source>
        <dbReference type="ARBA" id="ARBA00022692"/>
    </source>
</evidence>
<evidence type="ECO:0000256" key="7">
    <source>
        <dbReference type="SAM" id="Phobius"/>
    </source>
</evidence>
<comment type="similarity">
    <text evidence="2">Belongs to the UPF0324 family.</text>
</comment>
<evidence type="ECO:0000256" key="6">
    <source>
        <dbReference type="ARBA" id="ARBA00023136"/>
    </source>
</evidence>
<feature type="transmembrane region" description="Helical" evidence="7">
    <location>
        <begin position="90"/>
        <end position="110"/>
    </location>
</feature>
<evidence type="ECO:0000256" key="1">
    <source>
        <dbReference type="ARBA" id="ARBA00004651"/>
    </source>
</evidence>